<feature type="region of interest" description="Disordered" evidence="10">
    <location>
        <begin position="1"/>
        <end position="34"/>
    </location>
</feature>
<keyword evidence="5 9" id="KW-0808">Transferase</keyword>
<dbReference type="Pfam" id="PF00432">
    <property type="entry name" value="Prenyltrans"/>
    <property type="match status" value="1"/>
</dbReference>
<dbReference type="CDD" id="cd02893">
    <property type="entry name" value="FTase"/>
    <property type="match status" value="1"/>
</dbReference>
<dbReference type="InterPro" id="IPR026872">
    <property type="entry name" value="FTB"/>
</dbReference>
<organism evidence="12 13">
    <name type="scientific">Cylindrobasidium torrendii FP15055 ss-10</name>
    <dbReference type="NCBI Taxonomy" id="1314674"/>
    <lineage>
        <taxon>Eukaryota</taxon>
        <taxon>Fungi</taxon>
        <taxon>Dikarya</taxon>
        <taxon>Basidiomycota</taxon>
        <taxon>Agaricomycotina</taxon>
        <taxon>Agaricomycetes</taxon>
        <taxon>Agaricomycetidae</taxon>
        <taxon>Agaricales</taxon>
        <taxon>Marasmiineae</taxon>
        <taxon>Physalacriaceae</taxon>
        <taxon>Cylindrobasidium</taxon>
    </lineage>
</organism>
<comment type="catalytic activity">
    <reaction evidence="9">
        <text>L-cysteinyl-[protein] + (2E,6E)-farnesyl diphosphate = S-(2E,6E)-farnesyl-L-cysteinyl-[protein] + diphosphate</text>
        <dbReference type="Rhea" id="RHEA:13345"/>
        <dbReference type="Rhea" id="RHEA-COMP:10131"/>
        <dbReference type="Rhea" id="RHEA-COMP:11535"/>
        <dbReference type="ChEBI" id="CHEBI:29950"/>
        <dbReference type="ChEBI" id="CHEBI:33019"/>
        <dbReference type="ChEBI" id="CHEBI:86019"/>
        <dbReference type="ChEBI" id="CHEBI:175763"/>
    </reaction>
</comment>
<gene>
    <name evidence="12" type="ORF">CYLTODRAFT_429814</name>
</gene>
<evidence type="ECO:0000259" key="11">
    <source>
        <dbReference type="Pfam" id="PF00432"/>
    </source>
</evidence>
<evidence type="ECO:0000256" key="6">
    <source>
        <dbReference type="ARBA" id="ARBA00022723"/>
    </source>
</evidence>
<dbReference type="GO" id="GO:0008270">
    <property type="term" value="F:zinc ion binding"/>
    <property type="evidence" value="ECO:0007669"/>
    <property type="project" value="UniProtKB-UniRule"/>
</dbReference>
<evidence type="ECO:0000256" key="3">
    <source>
        <dbReference type="ARBA" id="ARBA00015798"/>
    </source>
</evidence>
<proteinExistence type="inferred from homology"/>
<evidence type="ECO:0000313" key="12">
    <source>
        <dbReference type="EMBL" id="KIY70764.1"/>
    </source>
</evidence>
<protein>
    <recommendedName>
        <fullName evidence="3 9">Protein farnesyltransferase subunit beta</fullName>
        <shortName evidence="9">FTase-beta</shortName>
        <ecNumber evidence="2 9">2.5.1.58</ecNumber>
    </recommendedName>
</protein>
<feature type="domain" description="Prenyltransferase alpha-alpha toroid" evidence="11">
    <location>
        <begin position="42"/>
        <end position="397"/>
    </location>
</feature>
<dbReference type="InterPro" id="IPR045089">
    <property type="entry name" value="PGGT1B-like"/>
</dbReference>
<keyword evidence="8 9" id="KW-0862">Zinc</keyword>
<dbReference type="PANTHER" id="PTHR11774">
    <property type="entry name" value="GERANYLGERANYL TRANSFERASE TYPE BETA SUBUNIT"/>
    <property type="match status" value="1"/>
</dbReference>
<accession>A0A0D7BKW0</accession>
<dbReference type="PANTHER" id="PTHR11774:SF6">
    <property type="entry name" value="PROTEIN FARNESYLTRANSFERASE SUBUNIT BETA"/>
    <property type="match status" value="1"/>
</dbReference>
<keyword evidence="7" id="KW-0677">Repeat</keyword>
<comment type="subunit">
    <text evidence="9">Heterodimer of an alpha and a beta subunit.</text>
</comment>
<dbReference type="GO" id="GO:0005965">
    <property type="term" value="C:protein farnesyltransferase complex"/>
    <property type="evidence" value="ECO:0007669"/>
    <property type="project" value="UniProtKB-UniRule"/>
</dbReference>
<evidence type="ECO:0000256" key="10">
    <source>
        <dbReference type="SAM" id="MobiDB-lite"/>
    </source>
</evidence>
<evidence type="ECO:0000256" key="5">
    <source>
        <dbReference type="ARBA" id="ARBA00022679"/>
    </source>
</evidence>
<dbReference type="EMBL" id="KN880463">
    <property type="protein sequence ID" value="KIY70764.1"/>
    <property type="molecule type" value="Genomic_DNA"/>
</dbReference>
<dbReference type="EC" id="2.5.1.58" evidence="2 9"/>
<dbReference type="GO" id="GO:0004660">
    <property type="term" value="F:protein farnesyltransferase activity"/>
    <property type="evidence" value="ECO:0007669"/>
    <property type="project" value="UniProtKB-UniRule"/>
</dbReference>
<dbReference type="SUPFAM" id="SSF48239">
    <property type="entry name" value="Terpenoid cyclases/Protein prenyltransferases"/>
    <property type="match status" value="1"/>
</dbReference>
<evidence type="ECO:0000256" key="7">
    <source>
        <dbReference type="ARBA" id="ARBA00022737"/>
    </source>
</evidence>
<dbReference type="InterPro" id="IPR008930">
    <property type="entry name" value="Terpenoid_cyclase/PrenylTrfase"/>
</dbReference>
<dbReference type="OrthoDB" id="10261146at2759"/>
<keyword evidence="4 9" id="KW-0637">Prenyltransferase</keyword>
<evidence type="ECO:0000256" key="2">
    <source>
        <dbReference type="ARBA" id="ARBA00012702"/>
    </source>
</evidence>
<evidence type="ECO:0000256" key="8">
    <source>
        <dbReference type="ARBA" id="ARBA00022833"/>
    </source>
</evidence>
<evidence type="ECO:0000256" key="4">
    <source>
        <dbReference type="ARBA" id="ARBA00022602"/>
    </source>
</evidence>
<keyword evidence="13" id="KW-1185">Reference proteome</keyword>
<evidence type="ECO:0000256" key="1">
    <source>
        <dbReference type="ARBA" id="ARBA00010497"/>
    </source>
</evidence>
<name>A0A0D7BKW0_9AGAR</name>
<dbReference type="InterPro" id="IPR001330">
    <property type="entry name" value="Prenyltrans"/>
</dbReference>
<comment type="similarity">
    <text evidence="1 9">Belongs to the protein prenyltransferase subunit beta family.</text>
</comment>
<keyword evidence="6 9" id="KW-0479">Metal-binding</keyword>
<sequence>MSFYTPVDGFPTSTSNTQRETENVLARHQPPTTPTPAAHNILHKQKHMQYLVRNLVQGFPERYQSQDASQPWLMFWTLQAFSILQVGLDPGNRQRAISTILAWQHPKGGFGGGPGQAAHLLTTYASVCALAIAGKPGPGGGWDEIDRKKLYEFYMSLKQPDGSFTVSHHAEVDVRGIYCLLVVATLLDIMTPELVAGTADFLRSCQTYEGGFASASQPYFGADGKLLSTRPPLGEAHGGYTFCALASWVLLRPYAEPNAPDINHKNLLRWLVQMQGGRSELGGFKGRTNKLVDGCYSWWVGGAFALFSALEPAAHLPNPHAPPQHHEDDPDTNANWDDVDEGLYDREALQEYVLWAGQHSSGGLRDKPPKGADAYHTQYVLAGLSSAQHRIVPDASRRAELEAAWADAPSEAQNTTEGPAWLDRLRPERKRVFIDALSWWEDKTAAKVLGGPGNTVNASHPLFDLTITHAEGIMGHFYGQTIPVKGA</sequence>
<reference evidence="12 13" key="1">
    <citation type="journal article" date="2015" name="Fungal Genet. Biol.">
        <title>Evolution of novel wood decay mechanisms in Agaricales revealed by the genome sequences of Fistulina hepatica and Cylindrobasidium torrendii.</title>
        <authorList>
            <person name="Floudas D."/>
            <person name="Held B.W."/>
            <person name="Riley R."/>
            <person name="Nagy L.G."/>
            <person name="Koehler G."/>
            <person name="Ransdell A.S."/>
            <person name="Younus H."/>
            <person name="Chow J."/>
            <person name="Chiniquy J."/>
            <person name="Lipzen A."/>
            <person name="Tritt A."/>
            <person name="Sun H."/>
            <person name="Haridas S."/>
            <person name="LaButti K."/>
            <person name="Ohm R.A."/>
            <person name="Kues U."/>
            <person name="Blanchette R.A."/>
            <person name="Grigoriev I.V."/>
            <person name="Minto R.E."/>
            <person name="Hibbett D.S."/>
        </authorList>
    </citation>
    <scope>NUCLEOTIDE SEQUENCE [LARGE SCALE GENOMIC DNA]</scope>
    <source>
        <strain evidence="12 13">FP15055 ss-10</strain>
    </source>
</reference>
<dbReference type="AlphaFoldDB" id="A0A0D7BKW0"/>
<dbReference type="Gene3D" id="1.50.10.20">
    <property type="match status" value="1"/>
</dbReference>
<evidence type="ECO:0000313" key="13">
    <source>
        <dbReference type="Proteomes" id="UP000054007"/>
    </source>
</evidence>
<dbReference type="Proteomes" id="UP000054007">
    <property type="component" value="Unassembled WGS sequence"/>
</dbReference>
<comment type="function">
    <text evidence="9">Catalyzes the transfer of a farnesyl moiety from farnesyl diphosphate to a cysteine at the fourth position from the C-terminus of several proteins. The beta subunit is responsible for peptide-binding.</text>
</comment>
<dbReference type="STRING" id="1314674.A0A0D7BKW0"/>
<dbReference type="GO" id="GO:0097354">
    <property type="term" value="P:prenylation"/>
    <property type="evidence" value="ECO:0007669"/>
    <property type="project" value="UniProtKB-UniRule"/>
</dbReference>
<evidence type="ECO:0000256" key="9">
    <source>
        <dbReference type="RuleBase" id="RU365056"/>
    </source>
</evidence>
<comment type="cofactor">
    <cofactor evidence="9">
        <name>Zn(2+)</name>
        <dbReference type="ChEBI" id="CHEBI:29105"/>
    </cofactor>
    <text evidence="9">Binds 1 zinc ion per subunit.</text>
</comment>